<dbReference type="PANTHER" id="PTHR42039">
    <property type="entry name" value="PUTATIVE (AFU_ORTHOLOGUE AFUA_3G02940)-RELATED"/>
    <property type="match status" value="1"/>
</dbReference>
<dbReference type="AlphaFoldDB" id="A0A0A1UMK8"/>
<accession>A0A0A1UMK8</accession>
<gene>
    <name evidence="1" type="ORF">X797_011218</name>
</gene>
<proteinExistence type="predicted"/>
<protein>
    <recommendedName>
        <fullName evidence="3">Allergen Asp F4-like protein</fullName>
    </recommendedName>
</protein>
<comment type="caution">
    <text evidence="1">The sequence shown here is derived from an EMBL/GenBank/DDBJ whole genome shotgun (WGS) entry which is preliminary data.</text>
</comment>
<sequence length="229" mass="24129">MASTCKASISSSYTTQVHTAFQKFCEDRPIAERATVDDILYAGNLGANGDYGCNLMLVDDSIANQYQYIINMTNSASKSQVCVCWLKIGPNGGVGGFFLGNEVLDFTLPPGGHSVLAADQNTIGGCTCSLGAAVQLTGIKQFASTWLEFEMATKHDGWSGADASCLVAAKSGLDIPGLQVCSQYNVCSTVYAGGTGDNAYLQGMEDVDGIGIVQQPGEVRLRAIFGYQT</sequence>
<dbReference type="Pfam" id="PF25312">
    <property type="entry name" value="Allergen_Asp_f_4"/>
    <property type="match status" value="1"/>
</dbReference>
<dbReference type="PANTHER" id="PTHR42039:SF1">
    <property type="entry name" value="PUTATIVE (AFU_ORTHOLOGUE AFUA_3G02940)-RELATED"/>
    <property type="match status" value="1"/>
</dbReference>
<dbReference type="GO" id="GO:0019863">
    <property type="term" value="F:IgE binding"/>
    <property type="evidence" value="ECO:0007669"/>
    <property type="project" value="InterPro"/>
</dbReference>
<evidence type="ECO:0000313" key="1">
    <source>
        <dbReference type="EMBL" id="EXU95703.1"/>
    </source>
</evidence>
<organism evidence="1 2">
    <name type="scientific">Metarhizium robertsii</name>
    <dbReference type="NCBI Taxonomy" id="568076"/>
    <lineage>
        <taxon>Eukaryota</taxon>
        <taxon>Fungi</taxon>
        <taxon>Dikarya</taxon>
        <taxon>Ascomycota</taxon>
        <taxon>Pezizomycotina</taxon>
        <taxon>Sordariomycetes</taxon>
        <taxon>Hypocreomycetidae</taxon>
        <taxon>Hypocreales</taxon>
        <taxon>Clavicipitaceae</taxon>
        <taxon>Metarhizium</taxon>
    </lineage>
</organism>
<dbReference type="InterPro" id="IPR038903">
    <property type="entry name" value="Allergen_Asp_f_4"/>
</dbReference>
<dbReference type="EMBL" id="JELW01000068">
    <property type="protein sequence ID" value="EXU95703.1"/>
    <property type="molecule type" value="Genomic_DNA"/>
</dbReference>
<dbReference type="Proteomes" id="UP000030151">
    <property type="component" value="Unassembled WGS sequence"/>
</dbReference>
<name>A0A0A1UMK8_9HYPO</name>
<reference evidence="1 2" key="1">
    <citation type="submission" date="2014-02" db="EMBL/GenBank/DDBJ databases">
        <title>The genome sequence of the entomopathogenic fungus Metarhizium robertsii ARSEF 2575.</title>
        <authorList>
            <person name="Giuliano Garisto Donzelli B."/>
            <person name="Roe B.A."/>
            <person name="Macmil S.L."/>
            <person name="Krasnoff S.B."/>
            <person name="Gibson D.M."/>
        </authorList>
    </citation>
    <scope>NUCLEOTIDE SEQUENCE [LARGE SCALE GENOMIC DNA]</scope>
    <source>
        <strain evidence="1 2">ARSEF 2575</strain>
    </source>
</reference>
<evidence type="ECO:0008006" key="3">
    <source>
        <dbReference type="Google" id="ProtNLM"/>
    </source>
</evidence>
<dbReference type="GO" id="GO:0005576">
    <property type="term" value="C:extracellular region"/>
    <property type="evidence" value="ECO:0007669"/>
    <property type="project" value="InterPro"/>
</dbReference>
<dbReference type="eggNOG" id="ENOG502SN6Y">
    <property type="taxonomic scope" value="Eukaryota"/>
</dbReference>
<evidence type="ECO:0000313" key="2">
    <source>
        <dbReference type="Proteomes" id="UP000030151"/>
    </source>
</evidence>
<dbReference type="HOGENOM" id="CLU_043430_0_0_1"/>